<accession>A0A2N6D1C4</accession>
<evidence type="ECO:0000256" key="1">
    <source>
        <dbReference type="SAM" id="MobiDB-lite"/>
    </source>
</evidence>
<comment type="caution">
    <text evidence="3">The sequence shown here is derived from an EMBL/GenBank/DDBJ whole genome shotgun (WGS) entry which is preliminary data.</text>
</comment>
<reference evidence="3 4" key="1">
    <citation type="submission" date="2017-11" db="EMBL/GenBank/DDBJ databases">
        <title>Genome-resolved metagenomics identifies genetic mobility, metabolic interactions, and unexpected diversity in perchlorate-reducing communities.</title>
        <authorList>
            <person name="Barnum T.P."/>
            <person name="Figueroa I.A."/>
            <person name="Carlstrom C.I."/>
            <person name="Lucas L.N."/>
            <person name="Engelbrektson A.L."/>
            <person name="Coates J.D."/>
        </authorList>
    </citation>
    <scope>NUCLEOTIDE SEQUENCE [LARGE SCALE GENOMIC DNA]</scope>
    <source>
        <strain evidence="3">BM301</strain>
    </source>
</reference>
<keyword evidence="2" id="KW-0732">Signal</keyword>
<evidence type="ECO:0008006" key="5">
    <source>
        <dbReference type="Google" id="ProtNLM"/>
    </source>
</evidence>
<evidence type="ECO:0000256" key="2">
    <source>
        <dbReference type="SAM" id="SignalP"/>
    </source>
</evidence>
<organism evidence="3 4">
    <name type="scientific">Sedimenticola selenatireducens</name>
    <dbReference type="NCBI Taxonomy" id="191960"/>
    <lineage>
        <taxon>Bacteria</taxon>
        <taxon>Pseudomonadati</taxon>
        <taxon>Pseudomonadota</taxon>
        <taxon>Gammaproteobacteria</taxon>
        <taxon>Chromatiales</taxon>
        <taxon>Sedimenticolaceae</taxon>
        <taxon>Sedimenticola</taxon>
    </lineage>
</organism>
<sequence>MKLTKRGATIGLSLATGALLVALTGCDQNDGPAEQAGEKIDNAAEQAGEQMEKAGEAIKDAAKSE</sequence>
<feature type="chain" id="PRO_5014620195" description="YtxH domain-containing protein" evidence="2">
    <location>
        <begin position="22"/>
        <end position="65"/>
    </location>
</feature>
<dbReference type="PROSITE" id="PS51257">
    <property type="entry name" value="PROKAR_LIPOPROTEIN"/>
    <property type="match status" value="1"/>
</dbReference>
<name>A0A2N6D1C4_9GAMM</name>
<feature type="region of interest" description="Disordered" evidence="1">
    <location>
        <begin position="46"/>
        <end position="65"/>
    </location>
</feature>
<dbReference type="STRING" id="1111735.GCA_000428045_03293"/>
<evidence type="ECO:0000313" key="3">
    <source>
        <dbReference type="EMBL" id="PLX63488.1"/>
    </source>
</evidence>
<gene>
    <name evidence="3" type="ORF">C0630_00870</name>
</gene>
<feature type="compositionally biased region" description="Basic and acidic residues" evidence="1">
    <location>
        <begin position="50"/>
        <end position="65"/>
    </location>
</feature>
<dbReference type="Proteomes" id="UP000235015">
    <property type="component" value="Unassembled WGS sequence"/>
</dbReference>
<dbReference type="AlphaFoldDB" id="A0A2N6D1C4"/>
<dbReference type="RefSeq" id="WP_273437268.1">
    <property type="nucleotide sequence ID" value="NZ_CAXXYC010000003.1"/>
</dbReference>
<protein>
    <recommendedName>
        <fullName evidence="5">YtxH domain-containing protein</fullName>
    </recommendedName>
</protein>
<evidence type="ECO:0000313" key="4">
    <source>
        <dbReference type="Proteomes" id="UP000235015"/>
    </source>
</evidence>
<feature type="signal peptide" evidence="2">
    <location>
        <begin position="1"/>
        <end position="21"/>
    </location>
</feature>
<dbReference type="EMBL" id="PKUN01000001">
    <property type="protein sequence ID" value="PLX63488.1"/>
    <property type="molecule type" value="Genomic_DNA"/>
</dbReference>
<proteinExistence type="predicted"/>